<keyword evidence="3" id="KW-1185">Reference proteome</keyword>
<sequence>MSIQDQAQQLAGLADRLPTGGIQQLNNELQQIGQQVSSLLGQTQSANAVHSILSQAQNVANDLGQLLEQARTEITNAAHHHLSAG</sequence>
<evidence type="ECO:0008006" key="4">
    <source>
        <dbReference type="Google" id="ProtNLM"/>
    </source>
</evidence>
<gene>
    <name evidence="2" type="ORF">CLV40_102234</name>
</gene>
<dbReference type="AlphaFoldDB" id="A0A2S6GYJ1"/>
<protein>
    <recommendedName>
        <fullName evidence="4">Type VII secretion system (Wss) protein ESAT-6</fullName>
    </recommendedName>
</protein>
<keyword evidence="1" id="KW-0175">Coiled coil</keyword>
<feature type="coiled-coil region" evidence="1">
    <location>
        <begin position="22"/>
        <end position="73"/>
    </location>
</feature>
<evidence type="ECO:0000313" key="2">
    <source>
        <dbReference type="EMBL" id="PPK70322.1"/>
    </source>
</evidence>
<organism evidence="2 3">
    <name type="scientific">Actinokineospora auranticolor</name>
    <dbReference type="NCBI Taxonomy" id="155976"/>
    <lineage>
        <taxon>Bacteria</taxon>
        <taxon>Bacillati</taxon>
        <taxon>Actinomycetota</taxon>
        <taxon>Actinomycetes</taxon>
        <taxon>Pseudonocardiales</taxon>
        <taxon>Pseudonocardiaceae</taxon>
        <taxon>Actinokineospora</taxon>
    </lineage>
</organism>
<accession>A0A2S6GYJ1</accession>
<dbReference type="Proteomes" id="UP000239203">
    <property type="component" value="Unassembled WGS sequence"/>
</dbReference>
<dbReference type="RefSeq" id="WP_104477197.1">
    <property type="nucleotide sequence ID" value="NZ_CP154825.1"/>
</dbReference>
<evidence type="ECO:0000313" key="3">
    <source>
        <dbReference type="Proteomes" id="UP000239203"/>
    </source>
</evidence>
<name>A0A2S6GYJ1_9PSEU</name>
<dbReference type="OrthoDB" id="3698923at2"/>
<evidence type="ECO:0000256" key="1">
    <source>
        <dbReference type="SAM" id="Coils"/>
    </source>
</evidence>
<proteinExistence type="predicted"/>
<dbReference type="EMBL" id="PTIX01000002">
    <property type="protein sequence ID" value="PPK70322.1"/>
    <property type="molecule type" value="Genomic_DNA"/>
</dbReference>
<comment type="caution">
    <text evidence="2">The sequence shown here is derived from an EMBL/GenBank/DDBJ whole genome shotgun (WGS) entry which is preliminary data.</text>
</comment>
<reference evidence="2 3" key="1">
    <citation type="submission" date="2018-02" db="EMBL/GenBank/DDBJ databases">
        <title>Genomic Encyclopedia of Archaeal and Bacterial Type Strains, Phase II (KMG-II): from individual species to whole genera.</title>
        <authorList>
            <person name="Goeker M."/>
        </authorList>
    </citation>
    <scope>NUCLEOTIDE SEQUENCE [LARGE SCALE GENOMIC DNA]</scope>
    <source>
        <strain evidence="2 3">YU 961-1</strain>
    </source>
</reference>